<accession>A0A2U2C6G6</accession>
<evidence type="ECO:0000256" key="6">
    <source>
        <dbReference type="SAM" id="Phobius"/>
    </source>
</evidence>
<feature type="transmembrane region" description="Helical" evidence="6">
    <location>
        <begin position="45"/>
        <end position="69"/>
    </location>
</feature>
<dbReference type="GO" id="GO:0022857">
    <property type="term" value="F:transmembrane transporter activity"/>
    <property type="evidence" value="ECO:0007669"/>
    <property type="project" value="InterPro"/>
</dbReference>
<feature type="transmembrane region" description="Helical" evidence="6">
    <location>
        <begin position="362"/>
        <end position="381"/>
    </location>
</feature>
<dbReference type="PANTHER" id="PTHR43124:SF3">
    <property type="entry name" value="CHLORAMPHENICOL EFFLUX PUMP RV0191"/>
    <property type="match status" value="1"/>
</dbReference>
<dbReference type="GeneID" id="94366345"/>
<dbReference type="PROSITE" id="PS00216">
    <property type="entry name" value="SUGAR_TRANSPORT_1"/>
    <property type="match status" value="1"/>
</dbReference>
<keyword evidence="9" id="KW-1185">Reference proteome</keyword>
<dbReference type="PROSITE" id="PS50850">
    <property type="entry name" value="MFS"/>
    <property type="match status" value="1"/>
</dbReference>
<dbReference type="SUPFAM" id="SSF103473">
    <property type="entry name" value="MFS general substrate transporter"/>
    <property type="match status" value="1"/>
</dbReference>
<evidence type="ECO:0000256" key="4">
    <source>
        <dbReference type="ARBA" id="ARBA00022989"/>
    </source>
</evidence>
<keyword evidence="5 6" id="KW-0472">Membrane</keyword>
<comment type="subcellular location">
    <subcellularLocation>
        <location evidence="1">Cell membrane</location>
        <topology evidence="1">Multi-pass membrane protein</topology>
    </subcellularLocation>
</comment>
<comment type="caution">
    <text evidence="8">The sequence shown here is derived from an EMBL/GenBank/DDBJ whole genome shotgun (WGS) entry which is preliminary data.</text>
</comment>
<feature type="transmembrane region" description="Helical" evidence="6">
    <location>
        <begin position="166"/>
        <end position="183"/>
    </location>
</feature>
<feature type="transmembrane region" description="Helical" evidence="6">
    <location>
        <begin position="244"/>
        <end position="261"/>
    </location>
</feature>
<feature type="transmembrane region" description="Helical" evidence="6">
    <location>
        <begin position="273"/>
        <end position="291"/>
    </location>
</feature>
<feature type="transmembrane region" description="Helical" evidence="6">
    <location>
        <begin position="76"/>
        <end position="96"/>
    </location>
</feature>
<dbReference type="EMBL" id="QEYD01000010">
    <property type="protein sequence ID" value="PWE27495.1"/>
    <property type="molecule type" value="Genomic_DNA"/>
</dbReference>
<keyword evidence="4 6" id="KW-1133">Transmembrane helix</keyword>
<feature type="transmembrane region" description="Helical" evidence="6">
    <location>
        <begin position="204"/>
        <end position="224"/>
    </location>
</feature>
<evidence type="ECO:0000256" key="1">
    <source>
        <dbReference type="ARBA" id="ARBA00004651"/>
    </source>
</evidence>
<feature type="transmembrane region" description="Helical" evidence="6">
    <location>
        <begin position="297"/>
        <end position="324"/>
    </location>
</feature>
<dbReference type="InterPro" id="IPR011701">
    <property type="entry name" value="MFS"/>
</dbReference>
<feature type="transmembrane region" description="Helical" evidence="6">
    <location>
        <begin position="102"/>
        <end position="123"/>
    </location>
</feature>
<evidence type="ECO:0000256" key="3">
    <source>
        <dbReference type="ARBA" id="ARBA00022692"/>
    </source>
</evidence>
<dbReference type="InterPro" id="IPR020846">
    <property type="entry name" value="MFS_dom"/>
</dbReference>
<sequence length="392" mass="40683">MAVKFTPTTVALLMAASLTILSNATISPALPQIAAAFRDNPDAELLTRLLVTAPALFVAVLAPVAGIVVDRVGRKPVLLLGTLIYGIAGAGGLYLASLEAIFVSRLFLGAGVALIMTAQSALIGDLFEGPDRATFMGYQIAATNFGGFAAISLAGFLATFSFRFPFAIYALALLMLPYFWRVFAAAPQARGQAPTSSTAEPQPWILPLSGLSLLAFLSMAVFYIMPTQFPFYLQDVLGSDPAVAGLMLGLLTLAGGVGALVSGKARERAGPLWSMVAGQTIIALGFASVAYGEALIFQALGAALIGAGFAAVLPSIIAWMFAFIPPARRGAASGIMTMAIFLGQFASPLLSQPIIAQASLPVLFWTAAAIFVAKAVILAGLTRLPALRQSPL</sequence>
<keyword evidence="3 6" id="KW-0812">Transmembrane</keyword>
<evidence type="ECO:0000259" key="7">
    <source>
        <dbReference type="PROSITE" id="PS50850"/>
    </source>
</evidence>
<dbReference type="InterPro" id="IPR050189">
    <property type="entry name" value="MFS_Efflux_Transporters"/>
</dbReference>
<dbReference type="CDD" id="cd17473">
    <property type="entry name" value="MFS_arabinose_efflux_permease_like"/>
    <property type="match status" value="1"/>
</dbReference>
<dbReference type="Proteomes" id="UP000244940">
    <property type="component" value="Unassembled WGS sequence"/>
</dbReference>
<evidence type="ECO:0000313" key="9">
    <source>
        <dbReference type="Proteomes" id="UP000244940"/>
    </source>
</evidence>
<proteinExistence type="predicted"/>
<dbReference type="InterPro" id="IPR005829">
    <property type="entry name" value="Sugar_transporter_CS"/>
</dbReference>
<evidence type="ECO:0000256" key="2">
    <source>
        <dbReference type="ARBA" id="ARBA00022475"/>
    </source>
</evidence>
<organism evidence="8 9">
    <name type="scientific">Pararhodobacter marinus</name>
    <dbReference type="NCBI Taxonomy" id="2184063"/>
    <lineage>
        <taxon>Bacteria</taxon>
        <taxon>Pseudomonadati</taxon>
        <taxon>Pseudomonadota</taxon>
        <taxon>Alphaproteobacteria</taxon>
        <taxon>Rhodobacterales</taxon>
        <taxon>Paracoccaceae</taxon>
        <taxon>Pararhodobacter</taxon>
    </lineage>
</organism>
<dbReference type="RefSeq" id="WP_109534307.1">
    <property type="nucleotide sequence ID" value="NZ_QEYD01000010.1"/>
</dbReference>
<dbReference type="InterPro" id="IPR036259">
    <property type="entry name" value="MFS_trans_sf"/>
</dbReference>
<feature type="transmembrane region" description="Helical" evidence="6">
    <location>
        <begin position="331"/>
        <end position="350"/>
    </location>
</feature>
<dbReference type="Gene3D" id="1.20.1250.20">
    <property type="entry name" value="MFS general substrate transporter like domains"/>
    <property type="match status" value="1"/>
</dbReference>
<dbReference type="GO" id="GO:0005886">
    <property type="term" value="C:plasma membrane"/>
    <property type="evidence" value="ECO:0007669"/>
    <property type="project" value="UniProtKB-SubCell"/>
</dbReference>
<dbReference type="AlphaFoldDB" id="A0A2U2C6G6"/>
<dbReference type="OrthoDB" id="9812221at2"/>
<dbReference type="PANTHER" id="PTHR43124">
    <property type="entry name" value="PURINE EFFLUX PUMP PBUE"/>
    <property type="match status" value="1"/>
</dbReference>
<dbReference type="Pfam" id="PF07690">
    <property type="entry name" value="MFS_1"/>
    <property type="match status" value="1"/>
</dbReference>
<name>A0A2U2C6G6_9RHOB</name>
<feature type="transmembrane region" description="Helical" evidence="6">
    <location>
        <begin position="135"/>
        <end position="160"/>
    </location>
</feature>
<feature type="domain" description="Major facilitator superfamily (MFS) profile" evidence="7">
    <location>
        <begin position="8"/>
        <end position="386"/>
    </location>
</feature>
<protein>
    <submittedName>
        <fullName evidence="8">MFS transporter</fullName>
    </submittedName>
</protein>
<keyword evidence="2" id="KW-1003">Cell membrane</keyword>
<gene>
    <name evidence="8" type="ORF">C4N9_15725</name>
</gene>
<evidence type="ECO:0000313" key="8">
    <source>
        <dbReference type="EMBL" id="PWE27495.1"/>
    </source>
</evidence>
<reference evidence="8 9" key="1">
    <citation type="submission" date="2018-05" db="EMBL/GenBank/DDBJ databases">
        <title>Pararhodobacter marina sp. nov., isolated from deep-sea water of the Indian Ocean.</title>
        <authorList>
            <person name="Lai Q.Sr."/>
            <person name="Liu X."/>
            <person name="Shao Z."/>
        </authorList>
    </citation>
    <scope>NUCLEOTIDE SEQUENCE [LARGE SCALE GENOMIC DNA]</scope>
    <source>
        <strain evidence="8 9">CIC4N-9</strain>
    </source>
</reference>
<evidence type="ECO:0000256" key="5">
    <source>
        <dbReference type="ARBA" id="ARBA00023136"/>
    </source>
</evidence>